<keyword evidence="2" id="KW-0813">Transport</keyword>
<comment type="similarity">
    <text evidence="1">Belongs to the V-ATPase E subunit family.</text>
</comment>
<evidence type="ECO:0000256" key="2">
    <source>
        <dbReference type="ARBA" id="ARBA00022448"/>
    </source>
</evidence>
<evidence type="ECO:0000256" key="1">
    <source>
        <dbReference type="ARBA" id="ARBA00005901"/>
    </source>
</evidence>
<keyword evidence="3" id="KW-0406">Ion transport</keyword>
<dbReference type="InterPro" id="IPR002842">
    <property type="entry name" value="ATPase_V1_Esu"/>
</dbReference>
<dbReference type="Proteomes" id="UP001637994">
    <property type="component" value="Unassembled WGS sequence"/>
</dbReference>
<keyword evidence="5" id="KW-1185">Reference proteome</keyword>
<proteinExistence type="inferred from homology"/>
<accession>A0ABW9MEY7</accession>
<evidence type="ECO:0000256" key="3">
    <source>
        <dbReference type="ARBA" id="ARBA00023065"/>
    </source>
</evidence>
<gene>
    <name evidence="4" type="ORF">ACCQ42_07185</name>
</gene>
<dbReference type="Pfam" id="PF01991">
    <property type="entry name" value="vATP-synt_E"/>
    <property type="match status" value="1"/>
</dbReference>
<protein>
    <submittedName>
        <fullName evidence="4">V-type ATP synthase subunit E</fullName>
    </submittedName>
</protein>
<reference evidence="4 5" key="1">
    <citation type="journal article" date="2025" name="Anaerobe">
        <title>Description of Anaerococcus kampingiae sp. nov., Anaerococcus groningensis sp. nov., Anaerococcus martiniensis sp. nov., and Anaerococcus cruorum sp. nov., isolated from human clinical specimens.</title>
        <authorList>
            <person name="Boiten K.E."/>
            <person name="Meijer J."/>
            <person name="van Wezel E.M."/>
            <person name="Veloo A.C.M."/>
        </authorList>
    </citation>
    <scope>NUCLEOTIDE SEQUENCE [LARGE SCALE GENOMIC DNA]</scope>
    <source>
        <strain evidence="4 5">ENR0874</strain>
    </source>
</reference>
<evidence type="ECO:0000313" key="5">
    <source>
        <dbReference type="Proteomes" id="UP001637994"/>
    </source>
</evidence>
<sequence length="182" mass="20810">MTNLDLILESIRKKGEEEKNQILKAAEGEAKEIREKSEAEVKVEVDKIIDNAKKEAKQILANEELSASRNARDIKITAKNELINSIIERLIEELKGLDNHSYKKFVLNRLKEFPGKKADIILRDGTFFDSEDLKGLNVSYETVDDGFIIKDGDVIYDNSFSSIIDYNKDEIKKIISGIFEER</sequence>
<organism evidence="4 5">
    <name type="scientific">Anaerococcus kampingae</name>
    <dbReference type="NCBI Taxonomy" id="3115614"/>
    <lineage>
        <taxon>Bacteria</taxon>
        <taxon>Bacillati</taxon>
        <taxon>Bacillota</taxon>
        <taxon>Tissierellia</taxon>
        <taxon>Tissierellales</taxon>
        <taxon>Peptoniphilaceae</taxon>
        <taxon>Anaerococcus</taxon>
    </lineage>
</organism>
<dbReference type="Gene3D" id="1.20.5.620">
    <property type="entry name" value="F1F0 ATP synthase subunit B, membrane domain"/>
    <property type="match status" value="1"/>
</dbReference>
<dbReference type="SUPFAM" id="SSF160527">
    <property type="entry name" value="V-type ATPase subunit E-like"/>
    <property type="match status" value="1"/>
</dbReference>
<name>A0ABW9MEY7_9FIRM</name>
<dbReference type="RefSeq" id="WP_265238445.1">
    <property type="nucleotide sequence ID" value="NZ_JBGMEF010000023.1"/>
</dbReference>
<dbReference type="EMBL" id="JBGMEF010000023">
    <property type="protein sequence ID" value="MFO3667553.1"/>
    <property type="molecule type" value="Genomic_DNA"/>
</dbReference>
<evidence type="ECO:0000313" key="4">
    <source>
        <dbReference type="EMBL" id="MFO3667553.1"/>
    </source>
</evidence>
<comment type="caution">
    <text evidence="4">The sequence shown here is derived from an EMBL/GenBank/DDBJ whole genome shotgun (WGS) entry which is preliminary data.</text>
</comment>